<dbReference type="AlphaFoldDB" id="A0A0A8Y5L0"/>
<reference evidence="2" key="1">
    <citation type="submission" date="2014-09" db="EMBL/GenBank/DDBJ databases">
        <authorList>
            <person name="Magalhaes I.L.F."/>
            <person name="Oliveira U."/>
            <person name="Santos F.R."/>
            <person name="Vidigal T.H.D.A."/>
            <person name="Brescovit A.D."/>
            <person name="Santos A.J."/>
        </authorList>
    </citation>
    <scope>NUCLEOTIDE SEQUENCE</scope>
    <source>
        <tissue evidence="2">Shoot tissue taken approximately 20 cm above the soil surface</tissue>
    </source>
</reference>
<organism evidence="2">
    <name type="scientific">Arundo donax</name>
    <name type="common">Giant reed</name>
    <name type="synonym">Donax arundinaceus</name>
    <dbReference type="NCBI Taxonomy" id="35708"/>
    <lineage>
        <taxon>Eukaryota</taxon>
        <taxon>Viridiplantae</taxon>
        <taxon>Streptophyta</taxon>
        <taxon>Embryophyta</taxon>
        <taxon>Tracheophyta</taxon>
        <taxon>Spermatophyta</taxon>
        <taxon>Magnoliopsida</taxon>
        <taxon>Liliopsida</taxon>
        <taxon>Poales</taxon>
        <taxon>Poaceae</taxon>
        <taxon>PACMAD clade</taxon>
        <taxon>Arundinoideae</taxon>
        <taxon>Arundineae</taxon>
        <taxon>Arundo</taxon>
    </lineage>
</organism>
<proteinExistence type="predicted"/>
<evidence type="ECO:0000313" key="2">
    <source>
        <dbReference type="EMBL" id="JAD19257.1"/>
    </source>
</evidence>
<protein>
    <submittedName>
        <fullName evidence="2">Uncharacterized protein</fullName>
    </submittedName>
</protein>
<reference evidence="2" key="2">
    <citation type="journal article" date="2015" name="Data Brief">
        <title>Shoot transcriptome of the giant reed, Arundo donax.</title>
        <authorList>
            <person name="Barrero R.A."/>
            <person name="Guerrero F.D."/>
            <person name="Moolhuijzen P."/>
            <person name="Goolsby J.A."/>
            <person name="Tidwell J."/>
            <person name="Bellgard S.E."/>
            <person name="Bellgard M.I."/>
        </authorList>
    </citation>
    <scope>NUCLEOTIDE SEQUENCE</scope>
    <source>
        <tissue evidence="2">Shoot tissue taken approximately 20 cm above the soil surface</tissue>
    </source>
</reference>
<evidence type="ECO:0000256" key="1">
    <source>
        <dbReference type="SAM" id="MobiDB-lite"/>
    </source>
</evidence>
<accession>A0A0A8Y5L0</accession>
<name>A0A0A8Y5L0_ARUDO</name>
<dbReference type="EMBL" id="GBRH01278638">
    <property type="protein sequence ID" value="JAD19257.1"/>
    <property type="molecule type" value="Transcribed_RNA"/>
</dbReference>
<feature type="region of interest" description="Disordered" evidence="1">
    <location>
        <begin position="1"/>
        <end position="33"/>
    </location>
</feature>
<sequence length="33" mass="3418">MGGRGGGGESTRTEAASSGRILRWTRSPPFPAN</sequence>